<dbReference type="EC" id="6.5.1.1" evidence="1"/>
<keyword evidence="2 5" id="KW-0436">Ligase</keyword>
<dbReference type="Gene3D" id="3.30.470.30">
    <property type="entry name" value="DNA ligase/mRNA capping enzyme"/>
    <property type="match status" value="1"/>
</dbReference>
<comment type="catalytic activity">
    <reaction evidence="3">
        <text>ATP + (deoxyribonucleotide)n-3'-hydroxyl + 5'-phospho-(deoxyribonucleotide)m = (deoxyribonucleotide)n+m + AMP + diphosphate.</text>
        <dbReference type="EC" id="6.5.1.1"/>
    </reaction>
</comment>
<dbReference type="InterPro" id="IPR012309">
    <property type="entry name" value="DNA_ligase_ATP-dep_C"/>
</dbReference>
<proteinExistence type="predicted"/>
<reference evidence="5" key="1">
    <citation type="submission" date="2024-07" db="EMBL/GenBank/DDBJ databases">
        <authorList>
            <person name="Yu S.T."/>
        </authorList>
    </citation>
    <scope>NUCLEOTIDE SEQUENCE</scope>
    <source>
        <strain evidence="5">R11</strain>
    </source>
</reference>
<dbReference type="GO" id="GO:0003910">
    <property type="term" value="F:DNA ligase (ATP) activity"/>
    <property type="evidence" value="ECO:0007669"/>
    <property type="project" value="UniProtKB-EC"/>
</dbReference>
<dbReference type="EMBL" id="CP163432">
    <property type="protein sequence ID" value="XDQ15824.1"/>
    <property type="molecule type" value="Genomic_DNA"/>
</dbReference>
<dbReference type="PROSITE" id="PS50160">
    <property type="entry name" value="DNA_LIGASE_A3"/>
    <property type="match status" value="1"/>
</dbReference>
<organism evidence="5">
    <name type="scientific">Streptomyces sp. R11</name>
    <dbReference type="NCBI Taxonomy" id="3238625"/>
    <lineage>
        <taxon>Bacteria</taxon>
        <taxon>Bacillati</taxon>
        <taxon>Actinomycetota</taxon>
        <taxon>Actinomycetes</taxon>
        <taxon>Kitasatosporales</taxon>
        <taxon>Streptomycetaceae</taxon>
        <taxon>Streptomyces</taxon>
    </lineage>
</organism>
<dbReference type="GO" id="GO:0006310">
    <property type="term" value="P:DNA recombination"/>
    <property type="evidence" value="ECO:0007669"/>
    <property type="project" value="InterPro"/>
</dbReference>
<dbReference type="GO" id="GO:0006281">
    <property type="term" value="P:DNA repair"/>
    <property type="evidence" value="ECO:0007669"/>
    <property type="project" value="InterPro"/>
</dbReference>
<sequence>MAAARGQLPDATALDGELVVWEAGRLAFERLQERLQRRAAGASRLAQEWPAHFVAFDVLRLACQDTTAWPYWRRRAALETLFTERRLTAPWALCPSTTDPDVVTEWLTWTAVGLEGLLFKGLDSLYLPSVRGWRKYKVRESQDAIVGAVTGSLATPRSLLLGRLDTDGRLRYVGRSTTLSAAASAAVAPLLSPTASGHPWTGWTFSAAWGTKETLTVTLVQPDLVVEVDVDVARDSARRWRHPTRWHRTRPDLSPDEVAPFGI</sequence>
<name>A0AB39NC47_9ACTN</name>
<dbReference type="AlphaFoldDB" id="A0AB39NC47"/>
<accession>A0AB39NC47</accession>
<dbReference type="InterPro" id="IPR012340">
    <property type="entry name" value="NA-bd_OB-fold"/>
</dbReference>
<gene>
    <name evidence="5" type="ORF">AB5J55_42570</name>
</gene>
<evidence type="ECO:0000259" key="4">
    <source>
        <dbReference type="PROSITE" id="PS50160"/>
    </source>
</evidence>
<dbReference type="GO" id="GO:0005524">
    <property type="term" value="F:ATP binding"/>
    <property type="evidence" value="ECO:0007669"/>
    <property type="project" value="InterPro"/>
</dbReference>
<dbReference type="RefSeq" id="WP_369275752.1">
    <property type="nucleotide sequence ID" value="NZ_CP163432.1"/>
</dbReference>
<feature type="domain" description="ATP-dependent DNA ligase family profile" evidence="4">
    <location>
        <begin position="53"/>
        <end position="137"/>
    </location>
</feature>
<evidence type="ECO:0000256" key="1">
    <source>
        <dbReference type="ARBA" id="ARBA00012727"/>
    </source>
</evidence>
<evidence type="ECO:0000313" key="5">
    <source>
        <dbReference type="EMBL" id="XDQ15824.1"/>
    </source>
</evidence>
<protein>
    <recommendedName>
        <fullName evidence="1">DNA ligase (ATP)</fullName>
        <ecNumber evidence="1">6.5.1.1</ecNumber>
    </recommendedName>
</protein>
<dbReference type="Pfam" id="PF04679">
    <property type="entry name" value="DNA_ligase_A_C"/>
    <property type="match status" value="1"/>
</dbReference>
<evidence type="ECO:0000256" key="2">
    <source>
        <dbReference type="ARBA" id="ARBA00022598"/>
    </source>
</evidence>
<dbReference type="SUPFAM" id="SSF56091">
    <property type="entry name" value="DNA ligase/mRNA capping enzyme, catalytic domain"/>
    <property type="match status" value="1"/>
</dbReference>
<dbReference type="Pfam" id="PF01068">
    <property type="entry name" value="DNA_ligase_A_M"/>
    <property type="match status" value="1"/>
</dbReference>
<evidence type="ECO:0000256" key="3">
    <source>
        <dbReference type="ARBA" id="ARBA00034003"/>
    </source>
</evidence>
<dbReference type="Gene3D" id="2.40.50.140">
    <property type="entry name" value="Nucleic acid-binding proteins"/>
    <property type="match status" value="1"/>
</dbReference>
<dbReference type="InterPro" id="IPR012310">
    <property type="entry name" value="DNA_ligase_ATP-dep_cent"/>
</dbReference>